<dbReference type="InterPro" id="IPR001278">
    <property type="entry name" value="Arg-tRNA-ligase"/>
</dbReference>
<comment type="subcellular location">
    <subcellularLocation>
        <location evidence="8">Cytoplasm</location>
    </subcellularLocation>
</comment>
<evidence type="ECO:0000256" key="4">
    <source>
        <dbReference type="ARBA" id="ARBA00022840"/>
    </source>
</evidence>
<keyword evidence="6 8" id="KW-0030">Aminoacyl-tRNA synthetase</keyword>
<dbReference type="PANTHER" id="PTHR11956">
    <property type="entry name" value="ARGINYL-TRNA SYNTHETASE"/>
    <property type="match status" value="1"/>
</dbReference>
<keyword evidence="2 8" id="KW-0436">Ligase</keyword>
<evidence type="ECO:0000259" key="10">
    <source>
        <dbReference type="SMART" id="SM00836"/>
    </source>
</evidence>
<dbReference type="EC" id="6.1.1.19" evidence="8"/>
<dbReference type="Pfam" id="PF05746">
    <property type="entry name" value="DALR_1"/>
    <property type="match status" value="1"/>
</dbReference>
<keyword evidence="4 8" id="KW-0067">ATP-binding</keyword>
<dbReference type="Gene3D" id="3.30.1360.70">
    <property type="entry name" value="Arginyl tRNA synthetase N-terminal domain"/>
    <property type="match status" value="1"/>
</dbReference>
<reference evidence="12 13" key="1">
    <citation type="journal article" date="2019" name="Int. J. Syst. Evol. Microbiol.">
        <title>The Global Catalogue of Microorganisms (GCM) 10K type strain sequencing project: providing services to taxonomists for standard genome sequencing and annotation.</title>
        <authorList>
            <consortium name="The Broad Institute Genomics Platform"/>
            <consortium name="The Broad Institute Genome Sequencing Center for Infectious Disease"/>
            <person name="Wu L."/>
            <person name="Ma J."/>
        </authorList>
    </citation>
    <scope>NUCLEOTIDE SEQUENCE [LARGE SCALE GENOMIC DNA]</scope>
    <source>
        <strain evidence="12 13">JCM 9731</strain>
    </source>
</reference>
<dbReference type="EMBL" id="BAAADJ010000011">
    <property type="protein sequence ID" value="GAA0322197.1"/>
    <property type="molecule type" value="Genomic_DNA"/>
</dbReference>
<sequence length="559" mass="63651">MLHELCSSLLAQHLPELSEEEIVHLLEKPKHKDHGDVSFPCFTLAKTRRTSPHAIAKELSEQLQSPYFTSIEAVGAYVNFFFNPEEVAPKIVNKILSAGSEFGSNQLGHGCRIVIDLSSPNIAKPFSMGHLRSTVIGNSLSLIGKKNGYDVVKINYVGDWGTQFGKLIVAFLKWGDLEKVKQNPIPELFQLYVKFHHEAEQNPTLDEEGRKAFQELEAGNEEYLKLWTYFREVSLEAFQKVYQLLGIDFESWKGEAAYNHKMDHTTDLLKEKDLLVESDGATIVQLEEDNLPPCLIRKRDGATLYATRDLTAAYDRYTEFKFTQAFYVVGHEQSIHFKQVFAVLKKLGAPFAENMEHIPFGLYLKDGQKMSTRKGRVILLEEVLLESIEKAKKNIEERNPSFPGLEEVAKQVGVGAILFNDLKQDRMNNIEFNMDDMLQFEGETGPYLQYTHARAQSILRKASVEDNIFTGDSHRKSWELIKKLHEFPSSVETAFTKRSPAIVAHYLLKLAKLFNQYYSQVKILEDTREKESRIALVKAVTIVLAEGLRLLGMKAPDQM</sequence>
<name>A0ABN0W196_9BACI</name>
<dbReference type="PANTHER" id="PTHR11956:SF5">
    <property type="entry name" value="ARGININE--TRNA LIGASE, CYTOPLASMIC"/>
    <property type="match status" value="1"/>
</dbReference>
<comment type="catalytic activity">
    <reaction evidence="7 8">
        <text>tRNA(Arg) + L-arginine + ATP = L-arginyl-tRNA(Arg) + AMP + diphosphate</text>
        <dbReference type="Rhea" id="RHEA:20301"/>
        <dbReference type="Rhea" id="RHEA-COMP:9658"/>
        <dbReference type="Rhea" id="RHEA-COMP:9673"/>
        <dbReference type="ChEBI" id="CHEBI:30616"/>
        <dbReference type="ChEBI" id="CHEBI:32682"/>
        <dbReference type="ChEBI" id="CHEBI:33019"/>
        <dbReference type="ChEBI" id="CHEBI:78442"/>
        <dbReference type="ChEBI" id="CHEBI:78513"/>
        <dbReference type="ChEBI" id="CHEBI:456215"/>
        <dbReference type="EC" id="6.1.1.19"/>
    </reaction>
</comment>
<dbReference type="GO" id="GO:0016874">
    <property type="term" value="F:ligase activity"/>
    <property type="evidence" value="ECO:0007669"/>
    <property type="project" value="UniProtKB-KW"/>
</dbReference>
<dbReference type="HAMAP" id="MF_00123">
    <property type="entry name" value="Arg_tRNA_synth"/>
    <property type="match status" value="1"/>
</dbReference>
<dbReference type="Gene3D" id="1.10.730.10">
    <property type="entry name" value="Isoleucyl-tRNA Synthetase, Domain 1"/>
    <property type="match status" value="1"/>
</dbReference>
<evidence type="ECO:0000256" key="5">
    <source>
        <dbReference type="ARBA" id="ARBA00022917"/>
    </source>
</evidence>
<evidence type="ECO:0000313" key="12">
    <source>
        <dbReference type="EMBL" id="GAA0322197.1"/>
    </source>
</evidence>
<dbReference type="SMART" id="SM00836">
    <property type="entry name" value="DALR_1"/>
    <property type="match status" value="1"/>
</dbReference>
<evidence type="ECO:0000256" key="2">
    <source>
        <dbReference type="ARBA" id="ARBA00022598"/>
    </source>
</evidence>
<organism evidence="12 13">
    <name type="scientific">Bacillus carboniphilus</name>
    <dbReference type="NCBI Taxonomy" id="86663"/>
    <lineage>
        <taxon>Bacteria</taxon>
        <taxon>Bacillati</taxon>
        <taxon>Bacillota</taxon>
        <taxon>Bacilli</taxon>
        <taxon>Bacillales</taxon>
        <taxon>Bacillaceae</taxon>
        <taxon>Bacillus</taxon>
    </lineage>
</organism>
<gene>
    <name evidence="12" type="primary">argS_2</name>
    <name evidence="8" type="synonym">argS</name>
    <name evidence="12" type="ORF">GCM10008967_10860</name>
</gene>
<dbReference type="Proteomes" id="UP001500782">
    <property type="component" value="Unassembled WGS sequence"/>
</dbReference>
<keyword evidence="13" id="KW-1185">Reference proteome</keyword>
<dbReference type="SUPFAM" id="SSF55190">
    <property type="entry name" value="Arginyl-tRNA synthetase (ArgRS), N-terminal 'additional' domain"/>
    <property type="match status" value="1"/>
</dbReference>
<dbReference type="PRINTS" id="PR01038">
    <property type="entry name" value="TRNASYNTHARG"/>
</dbReference>
<dbReference type="NCBIfam" id="TIGR00456">
    <property type="entry name" value="argS"/>
    <property type="match status" value="1"/>
</dbReference>
<dbReference type="InterPro" id="IPR035684">
    <property type="entry name" value="ArgRS_core"/>
</dbReference>
<dbReference type="Pfam" id="PF03485">
    <property type="entry name" value="Arg_tRNA_synt_N"/>
    <property type="match status" value="1"/>
</dbReference>
<proteinExistence type="inferred from homology"/>
<dbReference type="InterPro" id="IPR008909">
    <property type="entry name" value="DALR_anticod-bd"/>
</dbReference>
<accession>A0ABN0W196</accession>
<keyword evidence="5 8" id="KW-0648">Protein biosynthesis</keyword>
<dbReference type="InterPro" id="IPR014729">
    <property type="entry name" value="Rossmann-like_a/b/a_fold"/>
</dbReference>
<evidence type="ECO:0000256" key="6">
    <source>
        <dbReference type="ARBA" id="ARBA00023146"/>
    </source>
</evidence>
<protein>
    <recommendedName>
        <fullName evidence="8">Arginine--tRNA ligase</fullName>
        <ecNumber evidence="8">6.1.1.19</ecNumber>
    </recommendedName>
    <alternativeName>
        <fullName evidence="8">Arginyl-tRNA synthetase</fullName>
        <shortName evidence="8">ArgRS</shortName>
    </alternativeName>
</protein>
<dbReference type="SUPFAM" id="SSF47323">
    <property type="entry name" value="Anticodon-binding domain of a subclass of class I aminoacyl-tRNA synthetases"/>
    <property type="match status" value="1"/>
</dbReference>
<dbReference type="InterPro" id="IPR005148">
    <property type="entry name" value="Arg-tRNA-synth_N"/>
</dbReference>
<dbReference type="InterPro" id="IPR036695">
    <property type="entry name" value="Arg-tRNA-synth_N_sf"/>
</dbReference>
<evidence type="ECO:0000256" key="9">
    <source>
        <dbReference type="RuleBase" id="RU363038"/>
    </source>
</evidence>
<comment type="caution">
    <text evidence="12">The sequence shown here is derived from an EMBL/GenBank/DDBJ whole genome shotgun (WGS) entry which is preliminary data.</text>
</comment>
<comment type="subunit">
    <text evidence="8">Monomer.</text>
</comment>
<feature type="domain" description="Arginyl tRNA synthetase N-terminal" evidence="11">
    <location>
        <begin position="4"/>
        <end position="82"/>
    </location>
</feature>
<dbReference type="RefSeq" id="WP_343797056.1">
    <property type="nucleotide sequence ID" value="NZ_BAAADJ010000011.1"/>
</dbReference>
<keyword evidence="3 8" id="KW-0547">Nucleotide-binding</keyword>
<dbReference type="CDD" id="cd00671">
    <property type="entry name" value="ArgRS_core"/>
    <property type="match status" value="1"/>
</dbReference>
<dbReference type="Gene3D" id="3.40.50.620">
    <property type="entry name" value="HUPs"/>
    <property type="match status" value="1"/>
</dbReference>
<dbReference type="SUPFAM" id="SSF52374">
    <property type="entry name" value="Nucleotidylyl transferase"/>
    <property type="match status" value="1"/>
</dbReference>
<dbReference type="SMART" id="SM01016">
    <property type="entry name" value="Arg_tRNA_synt_N"/>
    <property type="match status" value="1"/>
</dbReference>
<evidence type="ECO:0000256" key="1">
    <source>
        <dbReference type="ARBA" id="ARBA00005594"/>
    </source>
</evidence>
<evidence type="ECO:0000256" key="8">
    <source>
        <dbReference type="HAMAP-Rule" id="MF_00123"/>
    </source>
</evidence>
<comment type="similarity">
    <text evidence="1 8 9">Belongs to the class-I aminoacyl-tRNA synthetase family.</text>
</comment>
<evidence type="ECO:0000313" key="13">
    <source>
        <dbReference type="Proteomes" id="UP001500782"/>
    </source>
</evidence>
<dbReference type="Pfam" id="PF00750">
    <property type="entry name" value="tRNA-synt_1d"/>
    <property type="match status" value="1"/>
</dbReference>
<dbReference type="CDD" id="cd07956">
    <property type="entry name" value="Anticodon_Ia_Arg"/>
    <property type="match status" value="1"/>
</dbReference>
<feature type="short sequence motif" description="'HIGH' region" evidence="8">
    <location>
        <begin position="120"/>
        <end position="130"/>
    </location>
</feature>
<evidence type="ECO:0000259" key="11">
    <source>
        <dbReference type="SMART" id="SM01016"/>
    </source>
</evidence>
<dbReference type="InterPro" id="IPR009080">
    <property type="entry name" value="tRNAsynth_Ia_anticodon-bd"/>
</dbReference>
<evidence type="ECO:0000256" key="7">
    <source>
        <dbReference type="ARBA" id="ARBA00049339"/>
    </source>
</evidence>
<evidence type="ECO:0000256" key="3">
    <source>
        <dbReference type="ARBA" id="ARBA00022741"/>
    </source>
</evidence>
<feature type="domain" description="DALR anticodon binding" evidence="10">
    <location>
        <begin position="448"/>
        <end position="559"/>
    </location>
</feature>
<keyword evidence="8" id="KW-0963">Cytoplasm</keyword>